<dbReference type="InterPro" id="IPR017850">
    <property type="entry name" value="Alkaline_phosphatase_core_sf"/>
</dbReference>
<dbReference type="GO" id="GO:0046872">
    <property type="term" value="F:metal ion binding"/>
    <property type="evidence" value="ECO:0007669"/>
    <property type="project" value="UniProtKB-KW"/>
</dbReference>
<evidence type="ECO:0000256" key="3">
    <source>
        <dbReference type="ARBA" id="ARBA00022729"/>
    </source>
</evidence>
<organism evidence="7 8">
    <name type="scientific">Urbifossiella limnaea</name>
    <dbReference type="NCBI Taxonomy" id="2528023"/>
    <lineage>
        <taxon>Bacteria</taxon>
        <taxon>Pseudomonadati</taxon>
        <taxon>Planctomycetota</taxon>
        <taxon>Planctomycetia</taxon>
        <taxon>Gemmatales</taxon>
        <taxon>Gemmataceae</taxon>
        <taxon>Urbifossiella</taxon>
    </lineage>
</organism>
<evidence type="ECO:0000256" key="5">
    <source>
        <dbReference type="PIRSR" id="PIRSR031924-51"/>
    </source>
</evidence>
<proteinExistence type="predicted"/>
<dbReference type="PANTHER" id="PTHR10151">
    <property type="entry name" value="ECTONUCLEOTIDE PYROPHOSPHATASE/PHOSPHODIESTERASE"/>
    <property type="match status" value="1"/>
</dbReference>
<protein>
    <submittedName>
        <fullName evidence="7">Alkaline phosphatase PhoV</fullName>
        <ecNumber evidence="7">3.1.3.1</ecNumber>
    </submittedName>
</protein>
<feature type="active site" description="Phosphothreonine intermediate" evidence="4">
    <location>
        <position position="94"/>
    </location>
</feature>
<dbReference type="InterPro" id="IPR002591">
    <property type="entry name" value="Phosphodiest/P_Trfase"/>
</dbReference>
<accession>A0A517XTD9</accession>
<reference evidence="7 8" key="1">
    <citation type="submission" date="2019-02" db="EMBL/GenBank/DDBJ databases">
        <title>Deep-cultivation of Planctomycetes and their phenomic and genomic characterization uncovers novel biology.</title>
        <authorList>
            <person name="Wiegand S."/>
            <person name="Jogler M."/>
            <person name="Boedeker C."/>
            <person name="Pinto D."/>
            <person name="Vollmers J."/>
            <person name="Rivas-Marin E."/>
            <person name="Kohn T."/>
            <person name="Peeters S.H."/>
            <person name="Heuer A."/>
            <person name="Rast P."/>
            <person name="Oberbeckmann S."/>
            <person name="Bunk B."/>
            <person name="Jeske O."/>
            <person name="Meyerdierks A."/>
            <person name="Storesund J.E."/>
            <person name="Kallscheuer N."/>
            <person name="Luecker S."/>
            <person name="Lage O.M."/>
            <person name="Pohl T."/>
            <person name="Merkel B.J."/>
            <person name="Hornburger P."/>
            <person name="Mueller R.-W."/>
            <person name="Bruemmer F."/>
            <person name="Labrenz M."/>
            <person name="Spormann A.M."/>
            <person name="Op den Camp H."/>
            <person name="Overmann J."/>
            <person name="Amann R."/>
            <person name="Jetten M.S.M."/>
            <person name="Mascher T."/>
            <person name="Medema M.H."/>
            <person name="Devos D.P."/>
            <person name="Kaster A.-K."/>
            <person name="Ovreas L."/>
            <person name="Rohde M."/>
            <person name="Galperin M.Y."/>
            <person name="Jogler C."/>
        </authorList>
    </citation>
    <scope>NUCLEOTIDE SEQUENCE [LARGE SCALE GENOMIC DNA]</scope>
    <source>
        <strain evidence="7 8">ETA_A1</strain>
    </source>
</reference>
<keyword evidence="7" id="KW-0378">Hydrolase</keyword>
<feature type="binding site" evidence="5">
    <location>
        <begin position="185"/>
        <end position="187"/>
    </location>
    <ligand>
        <name>substrate</name>
    </ligand>
</feature>
<dbReference type="Proteomes" id="UP000319576">
    <property type="component" value="Chromosome"/>
</dbReference>
<evidence type="ECO:0000313" key="7">
    <source>
        <dbReference type="EMBL" id="QDU20762.1"/>
    </source>
</evidence>
<dbReference type="Gene3D" id="3.30.1360.150">
    <property type="match status" value="1"/>
</dbReference>
<dbReference type="KEGG" id="uli:ETAA1_27220"/>
<gene>
    <name evidence="7" type="primary">phoV</name>
    <name evidence="7" type="ORF">ETAA1_27220</name>
</gene>
<evidence type="ECO:0000256" key="4">
    <source>
        <dbReference type="PIRSR" id="PIRSR031924-50"/>
    </source>
</evidence>
<dbReference type="Pfam" id="PF01663">
    <property type="entry name" value="Phosphodiest"/>
    <property type="match status" value="1"/>
</dbReference>
<dbReference type="SUPFAM" id="SSF53649">
    <property type="entry name" value="Alkaline phosphatase-like"/>
    <property type="match status" value="1"/>
</dbReference>
<dbReference type="PANTHER" id="PTHR10151:SF120">
    <property type="entry name" value="BIS(5'-ADENOSYL)-TRIPHOSPHATASE"/>
    <property type="match status" value="1"/>
</dbReference>
<feature type="region of interest" description="Disordered" evidence="6">
    <location>
        <begin position="255"/>
        <end position="278"/>
    </location>
</feature>
<dbReference type="GO" id="GO:0004035">
    <property type="term" value="F:alkaline phosphatase activity"/>
    <property type="evidence" value="ECO:0007669"/>
    <property type="project" value="UniProtKB-EC"/>
</dbReference>
<keyword evidence="1 4" id="KW-0597">Phosphoprotein</keyword>
<keyword evidence="2" id="KW-0479">Metal-binding</keyword>
<name>A0A517XTD9_9BACT</name>
<evidence type="ECO:0000256" key="6">
    <source>
        <dbReference type="SAM" id="MobiDB-lite"/>
    </source>
</evidence>
<dbReference type="PIRSF" id="PIRSF031924">
    <property type="entry name" value="Pi-irrepressible_AP"/>
    <property type="match status" value="1"/>
</dbReference>
<dbReference type="CDD" id="cd16016">
    <property type="entry name" value="AP-SPAP"/>
    <property type="match status" value="1"/>
</dbReference>
<dbReference type="EC" id="3.1.3.1" evidence="7"/>
<keyword evidence="3" id="KW-0732">Signal</keyword>
<evidence type="ECO:0000313" key="8">
    <source>
        <dbReference type="Proteomes" id="UP000319576"/>
    </source>
</evidence>
<dbReference type="AlphaFoldDB" id="A0A517XTD9"/>
<dbReference type="RefSeq" id="WP_145238865.1">
    <property type="nucleotide sequence ID" value="NZ_CP036273.1"/>
</dbReference>
<evidence type="ECO:0000256" key="2">
    <source>
        <dbReference type="ARBA" id="ARBA00022723"/>
    </source>
</evidence>
<evidence type="ECO:0000256" key="1">
    <source>
        <dbReference type="ARBA" id="ARBA00022553"/>
    </source>
</evidence>
<keyword evidence="8" id="KW-1185">Reference proteome</keyword>
<dbReference type="EMBL" id="CP036273">
    <property type="protein sequence ID" value="QDU20762.1"/>
    <property type="molecule type" value="Genomic_DNA"/>
</dbReference>
<dbReference type="OrthoDB" id="9771966at2"/>
<dbReference type="InterPro" id="IPR026263">
    <property type="entry name" value="Alkaline_phosphatase_prok"/>
</dbReference>
<dbReference type="Gene3D" id="3.40.720.10">
    <property type="entry name" value="Alkaline Phosphatase, subunit A"/>
    <property type="match status" value="1"/>
</dbReference>
<sequence>MRRVTLLIVLTLLVVVVATSVWYFTRRGPAPNGLVPDGTPTGPGRLVVVVVFDQFRGDYLAHWAEHFGPDGFARLQREGVWYADAHFPYACTSTGPGHASIATGAPPSAHGVVENDWYDRKAAARVYCAQPDRAHDRVPPLLVGGQPARGSGLGFGPDRVMVETLADRLRVATGGKGRVVVLSIKDRSAAMLGGKQPDAAYCFDTRDGRFHTGSNYRPQPHPWVEEFNASGTATRWVGKTWERLRPDLNYDALAGKDDAPGEGYGAKQGRKFPHPMSDEEAAGPRYFASVETSPFGNELLLELAKQAVTAEKLGNGEAADLLCLSFSSNDLVGHQWGPDSHEVLDITLRSDRLMADLLTFLDTTVGKGRHTVVVTADHGICPIPEGKRLQRAERLSVNALLPGLPAALDEVFGPAPTGLTRWLELDGKDAQQVWPWVYLNHAAIRARGADLDKVADFAAQWLGNRHNSQLVAFTRKQIETGTLPPGAGPELRPLLEQVKLAYHADRCGDIIVIPQPGVLVTGYAEGTSHGSPHPYDTHVPVLAAGQGVPALGKQDRRASALLVAPIAAKALGISPPEAAREPLTW</sequence>
<feature type="binding site" evidence="5">
    <location>
        <position position="115"/>
    </location>
    <ligand>
        <name>substrate</name>
    </ligand>
</feature>